<feature type="disulfide bond" evidence="2">
    <location>
        <begin position="290"/>
        <end position="308"/>
    </location>
</feature>
<feature type="disulfide bond" evidence="2">
    <location>
        <begin position="513"/>
        <end position="528"/>
    </location>
</feature>
<keyword evidence="5" id="KW-0732">Signal</keyword>
<protein>
    <submittedName>
        <fullName evidence="7">Apical endosomal glycoprotein</fullName>
    </submittedName>
</protein>
<comment type="caution">
    <text evidence="2">Lacks conserved residue(s) required for the propagation of feature annotation.</text>
</comment>
<dbReference type="EMBL" id="MUZQ01000231">
    <property type="protein sequence ID" value="OWK54631.1"/>
    <property type="molecule type" value="Genomic_DNA"/>
</dbReference>
<dbReference type="InterPro" id="IPR036055">
    <property type="entry name" value="LDL_receptor-like_sf"/>
</dbReference>
<accession>A0A218UM31</accession>
<keyword evidence="1 2" id="KW-1015">Disulfide bond</keyword>
<dbReference type="SMART" id="SM00137">
    <property type="entry name" value="MAM"/>
    <property type="match status" value="5"/>
</dbReference>
<feature type="disulfide bond" evidence="2">
    <location>
        <begin position="283"/>
        <end position="295"/>
    </location>
</feature>
<feature type="domain" description="MAM" evidence="6">
    <location>
        <begin position="799"/>
        <end position="977"/>
    </location>
</feature>
<dbReference type="InterPro" id="IPR023415">
    <property type="entry name" value="LDLR_class-A_CS"/>
</dbReference>
<dbReference type="PANTHER" id="PTHR23282">
    <property type="entry name" value="APICAL ENDOSOMAL GLYCOPROTEIN PRECURSOR"/>
    <property type="match status" value="1"/>
</dbReference>
<dbReference type="PANTHER" id="PTHR23282:SF101">
    <property type="entry name" value="MAM DOMAIN-CONTAINING PROTEIN"/>
    <property type="match status" value="1"/>
</dbReference>
<dbReference type="PROSITE" id="PS50068">
    <property type="entry name" value="LDLRA_2"/>
    <property type="match status" value="2"/>
</dbReference>
<evidence type="ECO:0000259" key="6">
    <source>
        <dbReference type="PROSITE" id="PS50060"/>
    </source>
</evidence>
<dbReference type="Pfam" id="PF00057">
    <property type="entry name" value="Ldl_recept_a"/>
    <property type="match status" value="2"/>
</dbReference>
<dbReference type="InterPro" id="IPR002172">
    <property type="entry name" value="LDrepeatLR_classA_rpt"/>
</dbReference>
<dbReference type="PROSITE" id="PS01209">
    <property type="entry name" value="LDLRA_1"/>
    <property type="match status" value="2"/>
</dbReference>
<feature type="chain" id="PRO_5013211002" evidence="5">
    <location>
        <begin position="24"/>
        <end position="1477"/>
    </location>
</feature>
<dbReference type="Pfam" id="PF00629">
    <property type="entry name" value="MAM"/>
    <property type="match status" value="5"/>
</dbReference>
<dbReference type="SUPFAM" id="SSF49899">
    <property type="entry name" value="Concanavalin A-like lectins/glucanases"/>
    <property type="match status" value="6"/>
</dbReference>
<dbReference type="InterPro" id="IPR013320">
    <property type="entry name" value="ConA-like_dom_sf"/>
</dbReference>
<evidence type="ECO:0000256" key="4">
    <source>
        <dbReference type="SAM" id="Phobius"/>
    </source>
</evidence>
<evidence type="ECO:0000313" key="8">
    <source>
        <dbReference type="Proteomes" id="UP000197619"/>
    </source>
</evidence>
<dbReference type="InterPro" id="IPR000998">
    <property type="entry name" value="MAM_dom"/>
</dbReference>
<feature type="domain" description="MAM" evidence="6">
    <location>
        <begin position="66"/>
        <end position="275"/>
    </location>
</feature>
<name>A0A218UM31_9PASE</name>
<feature type="signal peptide" evidence="5">
    <location>
        <begin position="1"/>
        <end position="23"/>
    </location>
</feature>
<evidence type="ECO:0000256" key="1">
    <source>
        <dbReference type="ARBA" id="ARBA00023157"/>
    </source>
</evidence>
<evidence type="ECO:0000256" key="2">
    <source>
        <dbReference type="PROSITE-ProRule" id="PRU00124"/>
    </source>
</evidence>
<evidence type="ECO:0000256" key="5">
    <source>
        <dbReference type="SAM" id="SignalP"/>
    </source>
</evidence>
<comment type="caution">
    <text evidence="7">The sequence shown here is derived from an EMBL/GenBank/DDBJ whole genome shotgun (WGS) entry which is preliminary data.</text>
</comment>
<feature type="transmembrane region" description="Helical" evidence="4">
    <location>
        <begin position="1327"/>
        <end position="1349"/>
    </location>
</feature>
<dbReference type="PROSITE" id="PS50060">
    <property type="entry name" value="MAM_2"/>
    <property type="match status" value="5"/>
</dbReference>
<keyword evidence="8" id="KW-1185">Reference proteome</keyword>
<dbReference type="CDD" id="cd00112">
    <property type="entry name" value="LDLa"/>
    <property type="match status" value="2"/>
</dbReference>
<dbReference type="Gene3D" id="4.10.400.10">
    <property type="entry name" value="Low-density Lipoprotein Receptor"/>
    <property type="match status" value="2"/>
</dbReference>
<organism evidence="7 8">
    <name type="scientific">Lonchura striata</name>
    <name type="common">white-rumped munia</name>
    <dbReference type="NCBI Taxonomy" id="40157"/>
    <lineage>
        <taxon>Eukaryota</taxon>
        <taxon>Metazoa</taxon>
        <taxon>Chordata</taxon>
        <taxon>Craniata</taxon>
        <taxon>Vertebrata</taxon>
        <taxon>Euteleostomi</taxon>
        <taxon>Archelosauria</taxon>
        <taxon>Archosauria</taxon>
        <taxon>Dinosauria</taxon>
        <taxon>Saurischia</taxon>
        <taxon>Theropoda</taxon>
        <taxon>Coelurosauria</taxon>
        <taxon>Aves</taxon>
        <taxon>Neognathae</taxon>
        <taxon>Neoaves</taxon>
        <taxon>Telluraves</taxon>
        <taxon>Australaves</taxon>
        <taxon>Passeriformes</taxon>
        <taxon>Passeroidea</taxon>
        <taxon>Estrildidae</taxon>
        <taxon>Estrildinae</taxon>
        <taxon>Lonchura</taxon>
    </lineage>
</organism>
<proteinExistence type="predicted"/>
<feature type="disulfide bond" evidence="2">
    <location>
        <begin position="494"/>
        <end position="506"/>
    </location>
</feature>
<keyword evidence="4" id="KW-1133">Transmembrane helix</keyword>
<dbReference type="PRINTS" id="PR00261">
    <property type="entry name" value="LDLRECEPTOR"/>
</dbReference>
<feature type="domain" description="MAM" evidence="6">
    <location>
        <begin position="1139"/>
        <end position="1306"/>
    </location>
</feature>
<keyword evidence="4" id="KW-0472">Membrane</keyword>
<keyword evidence="4" id="KW-0812">Transmembrane</keyword>
<evidence type="ECO:0000256" key="3">
    <source>
        <dbReference type="SAM" id="MobiDB-lite"/>
    </source>
</evidence>
<dbReference type="InterPro" id="IPR051560">
    <property type="entry name" value="MAM_domain-containing"/>
</dbReference>
<dbReference type="Gene3D" id="2.60.120.200">
    <property type="match status" value="6"/>
</dbReference>
<feature type="disulfide bond" evidence="2">
    <location>
        <begin position="501"/>
        <end position="519"/>
    </location>
</feature>
<dbReference type="SUPFAM" id="SSF57424">
    <property type="entry name" value="LDL receptor-like module"/>
    <property type="match status" value="2"/>
</dbReference>
<feature type="domain" description="MAM" evidence="6">
    <location>
        <begin position="979"/>
        <end position="1137"/>
    </location>
</feature>
<dbReference type="GO" id="GO:0016020">
    <property type="term" value="C:membrane"/>
    <property type="evidence" value="ECO:0007669"/>
    <property type="project" value="InterPro"/>
</dbReference>
<feature type="domain" description="MAM" evidence="6">
    <location>
        <begin position="323"/>
        <end position="476"/>
    </location>
</feature>
<evidence type="ECO:0000313" key="7">
    <source>
        <dbReference type="EMBL" id="OWK54631.1"/>
    </source>
</evidence>
<gene>
    <name evidence="7" type="primary">MAMDC4</name>
    <name evidence="7" type="ORF">RLOC_00010895</name>
</gene>
<dbReference type="Proteomes" id="UP000197619">
    <property type="component" value="Unassembled WGS sequence"/>
</dbReference>
<dbReference type="SMART" id="SM00192">
    <property type="entry name" value="LDLa"/>
    <property type="match status" value="2"/>
</dbReference>
<dbReference type="CDD" id="cd06263">
    <property type="entry name" value="MAM"/>
    <property type="match status" value="4"/>
</dbReference>
<sequence>MAEGGQAMLALLVLLIRAVLPSGSVVVNSCGSVTEQLCNFVCDCSDCSDENQCGYLRGSAVLGIPFTCDFEDSDCGWQDVGTSMYGWVRGRASLATWGMWPHSDHTIGTDLGKWELLGAGEGAGPWRVGVVLAQFWYHPMGLQTLLCFLPSPGWFLVTMSPPAKTTATAWLRSPEMREAAATCEIRTWYHLSGSCESIQGLNQTERPVLRLAVAHKDEVVELWQSPERSSEGWHQLVAYPGRIMEHFQLIFSLTQPPTCGAEVALDDIMFRNCGLPEVGQQACGAQASRCHRGSCLEQQRFCDGTDDCGDGSDEGTAQCKNFTHCSFEYDLCDWEAAAGPPVWGRNTSLNLGISYSIPTRDHSNNSRAGFFLHVSSDPTGGTAQLSSPTFQATSSCSLVLYCHLHGSATSNLSISYLTNSTKHLMRERTGDLGNFWVRERVDFNVTDAFKVLIEGVAGSGGTVAIDDLILSQGCVKEKEKLLVTLPSQAGASPCAADEVACDSGDCIAAELACDFADTCADGSDEKHCGESQGRHLHKYPSSGGDQAGMAGTRVCLHSLWENNGLAGLSLEFWVAQRSCGCPRISGSVQGWLDRAWSTLGQWKVSLPMTEGWNEMSFKVPSNPNHSGTLGFFDFAGTTTFESGAGGWHDVSVGRLRWGLQKVTESDIFLIGEAVLTTQTKLFSAQHHGSPQSKDSQVFLCPGTFLALQTGEGQMVGPAKARSPPLGPSGPACTMEMSYHIHSDPQGFLAISVADHTTGTSQLVELLALVDLQGSASVSVDNVTFKQCYLDVVSPTAAELSCNFERGMCGWYQDLSSDFKWVHSTGQGQGSDHTTGSGYFLSVDSSVPWSHGQRAQLLTSRQEPATAPHCLSFWYRLAGPQIGTLNLKLWPEGGEEVMLWTRRGTQGSLWHRAWATLPSTGQQRYQVMTRPPVPLAPARHRVSDTTAWGQVAFEVLHDGFLGDVGLDDITHTAGPCGAKLSCSFEVESCGLTASGEGTWQRQSNGTGTTAGPVADHTTGTSAGHYMVVNTGRVSLPAGHTAALTSQPYQPSVSVQCLAFWYQLSAGTPGSLRVFVEQSRVRRKVLSMSTMEGSNWHRSHVTVQPNGEWQVVFEAVGAGGDHGYIALDDLHVSEGACPKPASCDFEQDTCGWSSPSDPRLHSFAWGWKSGITLAKYPGPEQDHTLGTRNGHYMHFDTSVLGARGTSALLESPPLPAATDSCLRFWYHMDIPEHLCSGELRVTLQGAAGQRTVWSVAGHRSRGWQGAVVPVQSPTEFQISFEITTRRWPMEGTVALDDIMYSTRVGCHSSPESPVEEKPSGSFGSFVAEVVLGVLLALVIVALMAAWGWYWLKQRRLASRTPIESNSSQGFDNITFRDVRIGQLLQKKLRVLPPQSLVGRGSGKPGLSSRSQHSSDASVMPSIILTALSCLQNEGPRELRAGEGQGGLRRHLMSLQILTASSHLHSTDSSPRLLAKLHHP</sequence>
<reference evidence="7 8" key="1">
    <citation type="submission" date="2017-05" db="EMBL/GenBank/DDBJ databases">
        <title>Genome of assembly of the Bengalese finch, Lonchura striata domestica.</title>
        <authorList>
            <person name="Colquitt B.M."/>
            <person name="Brainard M.S."/>
        </authorList>
    </citation>
    <scope>NUCLEOTIDE SEQUENCE [LARGE SCALE GENOMIC DNA]</scope>
    <source>
        <strain evidence="7">White83orange57</strain>
    </source>
</reference>
<feature type="region of interest" description="Disordered" evidence="3">
    <location>
        <begin position="1392"/>
        <end position="1413"/>
    </location>
</feature>